<name>A0A4S5ENM6_9ACTN</name>
<sequence length="79" mass="7832">MGLTEVGPADLVEAAVLGLVVVTGHGDITPTSSVRNGVESIVHHAGPMLSASVRIGVRRANSGRCSGTAVPARGSGIDS</sequence>
<organism evidence="1 2">
    <name type="scientific">Candidatus Frankia alpina</name>
    <dbReference type="NCBI Taxonomy" id="2699483"/>
    <lineage>
        <taxon>Bacteria</taxon>
        <taxon>Bacillati</taxon>
        <taxon>Actinomycetota</taxon>
        <taxon>Actinomycetes</taxon>
        <taxon>Frankiales</taxon>
        <taxon>Frankiaceae</taxon>
        <taxon>Frankia</taxon>
    </lineage>
</organism>
<gene>
    <name evidence="1" type="ORF">E7Y31_14110</name>
</gene>
<dbReference type="EMBL" id="SSXH01000345">
    <property type="protein sequence ID" value="THJ73874.1"/>
    <property type="molecule type" value="Genomic_DNA"/>
</dbReference>
<dbReference type="Proteomes" id="UP000305282">
    <property type="component" value="Unassembled WGS sequence"/>
</dbReference>
<keyword evidence="2" id="KW-1185">Reference proteome</keyword>
<protein>
    <submittedName>
        <fullName evidence="1">Uncharacterized protein</fullName>
    </submittedName>
</protein>
<dbReference type="AlphaFoldDB" id="A0A4S5ENM6"/>
<comment type="caution">
    <text evidence="1">The sequence shown here is derived from an EMBL/GenBank/DDBJ whole genome shotgun (WGS) entry which is preliminary data.</text>
</comment>
<proteinExistence type="predicted"/>
<reference evidence="1 2" key="1">
    <citation type="submission" date="2019-04" db="EMBL/GenBank/DDBJ databases">
        <title>Draft genome sequences for three unisolated Alnus-infective Frankia Sp+ strains, AgTrS, AiOr and AvVan, the first sequenced Frankia strains able to sporulate in-planta.</title>
        <authorList>
            <person name="Bethencourt L."/>
            <person name="Vautrin F."/>
            <person name="Taib N."/>
            <person name="Dubost A."/>
            <person name="Castro-Garcia L."/>
            <person name="Imbaud O."/>
            <person name="Abrouk D."/>
            <person name="Fournier P."/>
            <person name="Briolay J."/>
            <person name="Nguyen A."/>
            <person name="Normand P."/>
            <person name="Fernandez M.P."/>
            <person name="Brochier-Armanet C."/>
            <person name="Herrera-Belaroussi A."/>
        </authorList>
    </citation>
    <scope>NUCLEOTIDE SEQUENCE [LARGE SCALE GENOMIC DNA]</scope>
    <source>
        <strain evidence="1 2">AvVan</strain>
    </source>
</reference>
<dbReference type="RefSeq" id="WP_136448548.1">
    <property type="nucleotide sequence ID" value="NZ_CADCWT010000275.1"/>
</dbReference>
<accession>A0A4S5ENM6</accession>
<evidence type="ECO:0000313" key="1">
    <source>
        <dbReference type="EMBL" id="THJ73874.1"/>
    </source>
</evidence>
<evidence type="ECO:0000313" key="2">
    <source>
        <dbReference type="Proteomes" id="UP000305282"/>
    </source>
</evidence>